<comment type="subcellular location">
    <subcellularLocation>
        <location evidence="1">Membrane</location>
        <topology evidence="1">Multi-pass membrane protein</topology>
    </subcellularLocation>
</comment>
<proteinExistence type="predicted"/>
<reference evidence="7 8" key="1">
    <citation type="submission" date="2017-11" db="EMBL/GenBank/DDBJ databases">
        <authorList>
            <person name="Founou R.C."/>
            <person name="Founou L."/>
            <person name="Allam M."/>
            <person name="Ismail A."/>
            <person name="Essack S.Y."/>
        </authorList>
    </citation>
    <scope>NUCLEOTIDE SEQUENCE [LARGE SCALE GENOMIC DNA]</scope>
    <source>
        <strain evidence="7 8">G811N2B1</strain>
    </source>
</reference>
<organism evidence="7 8">
    <name type="scientific">Staphylococcus haemolyticus</name>
    <dbReference type="NCBI Taxonomy" id="1283"/>
    <lineage>
        <taxon>Bacteria</taxon>
        <taxon>Bacillati</taxon>
        <taxon>Bacillota</taxon>
        <taxon>Bacilli</taxon>
        <taxon>Bacillales</taxon>
        <taxon>Staphylococcaceae</taxon>
        <taxon>Staphylococcus</taxon>
    </lineage>
</organism>
<dbReference type="STRING" id="1283.ShL2_01786"/>
<gene>
    <name evidence="7" type="ORF">CV019_07160</name>
</gene>
<evidence type="ECO:0000313" key="7">
    <source>
        <dbReference type="EMBL" id="PPJ74731.1"/>
    </source>
</evidence>
<evidence type="ECO:0000256" key="5">
    <source>
        <dbReference type="SAM" id="Phobius"/>
    </source>
</evidence>
<keyword evidence="3 5" id="KW-1133">Transmembrane helix</keyword>
<feature type="transmembrane region" description="Helical" evidence="5">
    <location>
        <begin position="7"/>
        <end position="24"/>
    </location>
</feature>
<dbReference type="GeneID" id="93781285"/>
<comment type="caution">
    <text evidence="7">The sequence shown here is derived from an EMBL/GenBank/DDBJ whole genome shotgun (WGS) entry which is preliminary data.</text>
</comment>
<evidence type="ECO:0000313" key="8">
    <source>
        <dbReference type="Proteomes" id="UP000238153"/>
    </source>
</evidence>
<name>A0A2A1K5E2_STAHA</name>
<dbReference type="AlphaFoldDB" id="A0A2A1K5E2"/>
<keyword evidence="2 5" id="KW-0812">Transmembrane</keyword>
<evidence type="ECO:0000256" key="4">
    <source>
        <dbReference type="ARBA" id="ARBA00023136"/>
    </source>
</evidence>
<sequence length="76" mass="8743">MRVNKTLYVLCSLFLGGVGIHKFYADKVWQGVLHLVFFWTTIPTIISIIHGIIIIFTTKADQNGYIFIPNNRHPKI</sequence>
<evidence type="ECO:0000256" key="1">
    <source>
        <dbReference type="ARBA" id="ARBA00004141"/>
    </source>
</evidence>
<dbReference type="Pfam" id="PF05154">
    <property type="entry name" value="TM2"/>
    <property type="match status" value="1"/>
</dbReference>
<dbReference type="RefSeq" id="WP_011276193.1">
    <property type="nucleotide sequence ID" value="NZ_BKAY01000025.1"/>
</dbReference>
<protein>
    <submittedName>
        <fullName evidence="7">TM2 domain-containing protein</fullName>
    </submittedName>
</protein>
<feature type="domain" description="TM2" evidence="6">
    <location>
        <begin position="2"/>
        <end position="52"/>
    </location>
</feature>
<feature type="transmembrane region" description="Helical" evidence="5">
    <location>
        <begin position="36"/>
        <end position="56"/>
    </location>
</feature>
<evidence type="ECO:0000256" key="2">
    <source>
        <dbReference type="ARBA" id="ARBA00022692"/>
    </source>
</evidence>
<accession>A0A2A1K5E2</accession>
<keyword evidence="4 5" id="KW-0472">Membrane</keyword>
<dbReference type="OMA" id="FYYFQQQ"/>
<evidence type="ECO:0000256" key="3">
    <source>
        <dbReference type="ARBA" id="ARBA00022989"/>
    </source>
</evidence>
<dbReference type="GO" id="GO:0016020">
    <property type="term" value="C:membrane"/>
    <property type="evidence" value="ECO:0007669"/>
    <property type="project" value="UniProtKB-SubCell"/>
</dbReference>
<dbReference type="Proteomes" id="UP000238153">
    <property type="component" value="Unassembled WGS sequence"/>
</dbReference>
<dbReference type="InterPro" id="IPR007829">
    <property type="entry name" value="TM2"/>
</dbReference>
<dbReference type="EMBL" id="PGWX01000296">
    <property type="protein sequence ID" value="PPJ74731.1"/>
    <property type="molecule type" value="Genomic_DNA"/>
</dbReference>
<evidence type="ECO:0000259" key="6">
    <source>
        <dbReference type="Pfam" id="PF05154"/>
    </source>
</evidence>